<evidence type="ECO:0000313" key="3">
    <source>
        <dbReference type="EMBL" id="MCP1335122.1"/>
    </source>
</evidence>
<dbReference type="Gene3D" id="3.40.50.720">
    <property type="entry name" value="NAD(P)-binding Rossmann-like Domain"/>
    <property type="match status" value="1"/>
</dbReference>
<dbReference type="GO" id="GO:0016491">
    <property type="term" value="F:oxidoreductase activity"/>
    <property type="evidence" value="ECO:0007669"/>
    <property type="project" value="UniProtKB-KW"/>
</dbReference>
<dbReference type="InterPro" id="IPR051122">
    <property type="entry name" value="SDR_DHRS6-like"/>
</dbReference>
<evidence type="ECO:0000313" key="4">
    <source>
        <dbReference type="Proteomes" id="UP001055804"/>
    </source>
</evidence>
<dbReference type="AlphaFoldDB" id="A0A9J6PG88"/>
<reference evidence="3" key="1">
    <citation type="submission" date="2022-06" db="EMBL/GenBank/DDBJ databases">
        <title>Isolation and Genomics of Futiania mangrovii gen. nov., sp. nov., a Rare and Metabolically-versatile member in the Class Alphaproteobacteria.</title>
        <authorList>
            <person name="Liu L."/>
            <person name="Huang W.-C."/>
            <person name="Pan J."/>
            <person name="Li J."/>
            <person name="Huang Y."/>
            <person name="Du H."/>
            <person name="Liu Y."/>
            <person name="Li M."/>
        </authorList>
    </citation>
    <scope>NUCLEOTIDE SEQUENCE</scope>
    <source>
        <strain evidence="3">FT118</strain>
    </source>
</reference>
<dbReference type="PANTHER" id="PTHR43477">
    <property type="entry name" value="DIHYDROANTICAPSIN 7-DEHYDROGENASE"/>
    <property type="match status" value="1"/>
</dbReference>
<keyword evidence="4" id="KW-1185">Reference proteome</keyword>
<dbReference type="PANTHER" id="PTHR43477:SF1">
    <property type="entry name" value="DIHYDROANTICAPSIN 7-DEHYDROGENASE"/>
    <property type="match status" value="1"/>
</dbReference>
<dbReference type="Proteomes" id="UP001055804">
    <property type="component" value="Unassembled WGS sequence"/>
</dbReference>
<dbReference type="Pfam" id="PF13561">
    <property type="entry name" value="adh_short_C2"/>
    <property type="match status" value="1"/>
</dbReference>
<dbReference type="InterPro" id="IPR036291">
    <property type="entry name" value="NAD(P)-bd_dom_sf"/>
</dbReference>
<evidence type="ECO:0000256" key="2">
    <source>
        <dbReference type="ARBA" id="ARBA00023002"/>
    </source>
</evidence>
<dbReference type="CDD" id="cd05233">
    <property type="entry name" value="SDR_c"/>
    <property type="match status" value="1"/>
</dbReference>
<gene>
    <name evidence="3" type="ORF">NJQ99_01725</name>
</gene>
<dbReference type="RefSeq" id="WP_269331077.1">
    <property type="nucleotide sequence ID" value="NZ_JAMZFT010000001.1"/>
</dbReference>
<dbReference type="SUPFAM" id="SSF51735">
    <property type="entry name" value="NAD(P)-binding Rossmann-fold domains"/>
    <property type="match status" value="1"/>
</dbReference>
<dbReference type="InterPro" id="IPR002347">
    <property type="entry name" value="SDR_fam"/>
</dbReference>
<accession>A0A9J6PG88</accession>
<evidence type="ECO:0000256" key="1">
    <source>
        <dbReference type="ARBA" id="ARBA00006484"/>
    </source>
</evidence>
<dbReference type="PRINTS" id="PR00080">
    <property type="entry name" value="SDRFAMILY"/>
</dbReference>
<comment type="caution">
    <text evidence="3">The sequence shown here is derived from an EMBL/GenBank/DDBJ whole genome shotgun (WGS) entry which is preliminary data.</text>
</comment>
<protein>
    <submittedName>
        <fullName evidence="3">SDR family oxidoreductase</fullName>
    </submittedName>
</protein>
<proteinExistence type="inferred from homology"/>
<organism evidence="3 4">
    <name type="scientific">Futiania mangrovi</name>
    <dbReference type="NCBI Taxonomy" id="2959716"/>
    <lineage>
        <taxon>Bacteria</taxon>
        <taxon>Pseudomonadati</taxon>
        <taxon>Pseudomonadota</taxon>
        <taxon>Alphaproteobacteria</taxon>
        <taxon>Futianiales</taxon>
        <taxon>Futianiaceae</taxon>
        <taxon>Futiania</taxon>
    </lineage>
</organism>
<dbReference type="EMBL" id="JAMZFT010000001">
    <property type="protein sequence ID" value="MCP1335122.1"/>
    <property type="molecule type" value="Genomic_DNA"/>
</dbReference>
<dbReference type="FunFam" id="3.40.50.720:FF:000084">
    <property type="entry name" value="Short-chain dehydrogenase reductase"/>
    <property type="match status" value="1"/>
</dbReference>
<comment type="similarity">
    <text evidence="1">Belongs to the short-chain dehydrogenases/reductases (SDR) family.</text>
</comment>
<name>A0A9J6PG88_9PROT</name>
<sequence>MSARFEGQAALVTGAAGGIGAATVTRLASEGASVLAVDVQREALERNAPTWGANVVTMTADVASPGMETRLVVSCIEAFGRLDMVANVAGVGGSRPLDASDDANIQRIVDINLLSVMRLCRAALAHLPHPGGRIVNVASAFGEVGYRGTAAYAVAKAGVAQLTRQMTADYAGQGIRVNAVAPGVIRTPMTAARIDGDAAYRREMIGTTPIGRVADPEEVAAAIAFLLSEDASFIAGVVLPVDGGWLATKTVDA</sequence>
<dbReference type="PRINTS" id="PR00081">
    <property type="entry name" value="GDHRDH"/>
</dbReference>
<keyword evidence="2" id="KW-0560">Oxidoreductase</keyword>